<feature type="domain" description="Band 7" evidence="4">
    <location>
        <begin position="130"/>
        <end position="295"/>
    </location>
</feature>
<keyword evidence="2" id="KW-0812">Transmembrane</keyword>
<dbReference type="PANTHER" id="PTHR10264:SF19">
    <property type="entry name" value="AT06885P-RELATED"/>
    <property type="match status" value="1"/>
</dbReference>
<dbReference type="EMBL" id="CH991549">
    <property type="protein sequence ID" value="EDQ89897.1"/>
    <property type="molecule type" value="Genomic_DNA"/>
</dbReference>
<evidence type="ECO:0000256" key="2">
    <source>
        <dbReference type="SAM" id="Phobius"/>
    </source>
</evidence>
<evidence type="ECO:0000259" key="4">
    <source>
        <dbReference type="SMART" id="SM00244"/>
    </source>
</evidence>
<feature type="transmembrane region" description="Helical" evidence="2">
    <location>
        <begin position="107"/>
        <end position="127"/>
    </location>
</feature>
<keyword evidence="3" id="KW-0732">Signal</keyword>
<accession>A9UXS8</accession>
<gene>
    <name evidence="5" type="ORF">MONBRDRAFT_36792</name>
</gene>
<dbReference type="InterPro" id="IPR036013">
    <property type="entry name" value="Band_7/SPFH_dom_sf"/>
</dbReference>
<feature type="chain" id="PRO_5002742537" description="Band 7 domain-containing protein" evidence="3">
    <location>
        <begin position="20"/>
        <end position="531"/>
    </location>
</feature>
<dbReference type="InterPro" id="IPR043202">
    <property type="entry name" value="Band-7_stomatin-like"/>
</dbReference>
<name>A9UXS8_MONBE</name>
<dbReference type="SUPFAM" id="SSF117892">
    <property type="entry name" value="Band 7/SPFH domain"/>
    <property type="match status" value="1"/>
</dbReference>
<dbReference type="Gene3D" id="3.30.479.30">
    <property type="entry name" value="Band 7 domain"/>
    <property type="match status" value="1"/>
</dbReference>
<evidence type="ECO:0000313" key="5">
    <source>
        <dbReference type="EMBL" id="EDQ89897.1"/>
    </source>
</evidence>
<dbReference type="AlphaFoldDB" id="A9UXS8"/>
<sequence>MAPLAVGAVLVVGAFSSCAVEQKGSERKRARSSCVNTHPSVLLHHLPTATMATTEKKETVKMSTLNVDYGKGTDIELESVFQPSIATEYSDWNHWDFSNVEPKVKRVFIVSCVLILAFLLIGLPILLDACSEVVPFEYNAVVVDYRGHIERKPVGPGRIFRAAGFRIQKYPRFDVSVEYTHENGNPISTRVQDGQVISLDISWQYSMNKKDLVEVYRIHKAGFEGTLSQVIFSTLRDVAAGYASQTFFENRTTIEAELRSAITEEARVRGATVTGFQVRSVILPAELDNRLIQIQMRNQEARAGTARLELERIRADSAAEILALQTARRKLKTEIEQTTRILVVQVNQQRDAILEQTLQLLTQINEESARNISLFTKETELLLEEFDLNTTVALEETRRLVEEVTVSLATNVSIYKQETENLRLAYDNDIALIEQETRRNVSEIESETTRIEASFIADLAFELSEAHKLSALQEHEATLAVANARNNATERGLQGLAAEAFMAQEAAQALLGHIRYMDVRTPDTLKLDTVL</sequence>
<dbReference type="KEGG" id="mbr:MONBRDRAFT_36792"/>
<proteinExistence type="inferred from homology"/>
<keyword evidence="6" id="KW-1185">Reference proteome</keyword>
<evidence type="ECO:0000256" key="3">
    <source>
        <dbReference type="SAM" id="SignalP"/>
    </source>
</evidence>
<dbReference type="GO" id="GO:0005886">
    <property type="term" value="C:plasma membrane"/>
    <property type="evidence" value="ECO:0000318"/>
    <property type="project" value="GO_Central"/>
</dbReference>
<dbReference type="PANTHER" id="PTHR10264">
    <property type="entry name" value="BAND 7 PROTEIN-RELATED"/>
    <property type="match status" value="1"/>
</dbReference>
<keyword evidence="2" id="KW-1133">Transmembrane helix</keyword>
<comment type="similarity">
    <text evidence="1">Belongs to the band 7/mec-2 family.</text>
</comment>
<keyword evidence="2" id="KW-0472">Membrane</keyword>
<dbReference type="Pfam" id="PF01145">
    <property type="entry name" value="Band_7"/>
    <property type="match status" value="1"/>
</dbReference>
<protein>
    <recommendedName>
        <fullName evidence="4">Band 7 domain-containing protein</fullName>
    </recommendedName>
</protein>
<dbReference type="InParanoid" id="A9UXS8"/>
<reference evidence="5 6" key="1">
    <citation type="journal article" date="2008" name="Nature">
        <title>The genome of the choanoflagellate Monosiga brevicollis and the origin of metazoans.</title>
        <authorList>
            <consortium name="JGI Sequencing"/>
            <person name="King N."/>
            <person name="Westbrook M.J."/>
            <person name="Young S.L."/>
            <person name="Kuo A."/>
            <person name="Abedin M."/>
            <person name="Chapman J."/>
            <person name="Fairclough S."/>
            <person name="Hellsten U."/>
            <person name="Isogai Y."/>
            <person name="Letunic I."/>
            <person name="Marr M."/>
            <person name="Pincus D."/>
            <person name="Putnam N."/>
            <person name="Rokas A."/>
            <person name="Wright K.J."/>
            <person name="Zuzow R."/>
            <person name="Dirks W."/>
            <person name="Good M."/>
            <person name="Goodstein D."/>
            <person name="Lemons D."/>
            <person name="Li W."/>
            <person name="Lyons J.B."/>
            <person name="Morris A."/>
            <person name="Nichols S."/>
            <person name="Richter D.J."/>
            <person name="Salamov A."/>
            <person name="Bork P."/>
            <person name="Lim W.A."/>
            <person name="Manning G."/>
            <person name="Miller W.T."/>
            <person name="McGinnis W."/>
            <person name="Shapiro H."/>
            <person name="Tjian R."/>
            <person name="Grigoriev I.V."/>
            <person name="Rokhsar D."/>
        </authorList>
    </citation>
    <scope>NUCLEOTIDE SEQUENCE [LARGE SCALE GENOMIC DNA]</scope>
    <source>
        <strain evidence="6">MX1 / ATCC 50154</strain>
    </source>
</reference>
<dbReference type="Proteomes" id="UP000001357">
    <property type="component" value="Unassembled WGS sequence"/>
</dbReference>
<dbReference type="GeneID" id="5890654"/>
<organism evidence="5 6">
    <name type="scientific">Monosiga brevicollis</name>
    <name type="common">Choanoflagellate</name>
    <dbReference type="NCBI Taxonomy" id="81824"/>
    <lineage>
        <taxon>Eukaryota</taxon>
        <taxon>Choanoflagellata</taxon>
        <taxon>Craspedida</taxon>
        <taxon>Salpingoecidae</taxon>
        <taxon>Monosiga</taxon>
    </lineage>
</organism>
<dbReference type="OMA" id="SESWWED"/>
<evidence type="ECO:0000313" key="6">
    <source>
        <dbReference type="Proteomes" id="UP000001357"/>
    </source>
</evidence>
<feature type="signal peptide" evidence="3">
    <location>
        <begin position="1"/>
        <end position="19"/>
    </location>
</feature>
<evidence type="ECO:0000256" key="1">
    <source>
        <dbReference type="ARBA" id="ARBA00008164"/>
    </source>
</evidence>
<dbReference type="RefSeq" id="XP_001745319.1">
    <property type="nucleotide sequence ID" value="XM_001745267.1"/>
</dbReference>
<dbReference type="InterPro" id="IPR001107">
    <property type="entry name" value="Band_7"/>
</dbReference>
<dbReference type="SMART" id="SM00244">
    <property type="entry name" value="PHB"/>
    <property type="match status" value="1"/>
</dbReference>